<sequence length="75" mass="8654">MAEEYQIPVPNASIQNNGLEEETNLLIPYGQTKLVRCTWISILLLLFFVGLITGLYLLFTEGNNPYYYTHLWLSV</sequence>
<keyword evidence="1" id="KW-1133">Transmembrane helix</keyword>
<organism evidence="2 3">
    <name type="scientific">Aquatica leii</name>
    <dbReference type="NCBI Taxonomy" id="1421715"/>
    <lineage>
        <taxon>Eukaryota</taxon>
        <taxon>Metazoa</taxon>
        <taxon>Ecdysozoa</taxon>
        <taxon>Arthropoda</taxon>
        <taxon>Hexapoda</taxon>
        <taxon>Insecta</taxon>
        <taxon>Pterygota</taxon>
        <taxon>Neoptera</taxon>
        <taxon>Endopterygota</taxon>
        <taxon>Coleoptera</taxon>
        <taxon>Polyphaga</taxon>
        <taxon>Elateriformia</taxon>
        <taxon>Elateroidea</taxon>
        <taxon>Lampyridae</taxon>
        <taxon>Luciolinae</taxon>
        <taxon>Aquatica</taxon>
    </lineage>
</organism>
<keyword evidence="3" id="KW-1185">Reference proteome</keyword>
<dbReference type="AlphaFoldDB" id="A0AAN7S6H4"/>
<reference evidence="3" key="1">
    <citation type="submission" date="2023-01" db="EMBL/GenBank/DDBJ databases">
        <title>Key to firefly adult light organ development and bioluminescence: homeobox transcription factors regulate luciferase expression and transportation to peroxisome.</title>
        <authorList>
            <person name="Fu X."/>
        </authorList>
    </citation>
    <scope>NUCLEOTIDE SEQUENCE [LARGE SCALE GENOMIC DNA]</scope>
</reference>
<evidence type="ECO:0000256" key="1">
    <source>
        <dbReference type="SAM" id="Phobius"/>
    </source>
</evidence>
<keyword evidence="1" id="KW-0812">Transmembrane</keyword>
<gene>
    <name evidence="2" type="ORF">RN001_015060</name>
</gene>
<feature type="transmembrane region" description="Helical" evidence="1">
    <location>
        <begin position="39"/>
        <end position="59"/>
    </location>
</feature>
<keyword evidence="1" id="KW-0472">Membrane</keyword>
<proteinExistence type="predicted"/>
<accession>A0AAN7S6H4</accession>
<dbReference type="EMBL" id="JARPUR010000007">
    <property type="protein sequence ID" value="KAK4873031.1"/>
    <property type="molecule type" value="Genomic_DNA"/>
</dbReference>
<protein>
    <submittedName>
        <fullName evidence="2">Uncharacterized protein</fullName>
    </submittedName>
</protein>
<name>A0AAN7S6H4_9COLE</name>
<dbReference type="Proteomes" id="UP001353858">
    <property type="component" value="Unassembled WGS sequence"/>
</dbReference>
<evidence type="ECO:0000313" key="2">
    <source>
        <dbReference type="EMBL" id="KAK4873031.1"/>
    </source>
</evidence>
<comment type="caution">
    <text evidence="2">The sequence shown here is derived from an EMBL/GenBank/DDBJ whole genome shotgun (WGS) entry which is preliminary data.</text>
</comment>
<evidence type="ECO:0000313" key="3">
    <source>
        <dbReference type="Proteomes" id="UP001353858"/>
    </source>
</evidence>